<dbReference type="InterPro" id="IPR036138">
    <property type="entry name" value="PBP_dimer_sf"/>
</dbReference>
<comment type="subcellular location">
    <subcellularLocation>
        <location evidence="1">Membrane</location>
    </subcellularLocation>
</comment>
<evidence type="ECO:0000259" key="5">
    <source>
        <dbReference type="Pfam" id="PF00905"/>
    </source>
</evidence>
<dbReference type="InterPro" id="IPR001460">
    <property type="entry name" value="PCN-bd_Tpept"/>
</dbReference>
<dbReference type="Pfam" id="PF03717">
    <property type="entry name" value="PBP_dimer"/>
    <property type="match status" value="1"/>
</dbReference>
<evidence type="ECO:0000256" key="1">
    <source>
        <dbReference type="ARBA" id="ARBA00004370"/>
    </source>
</evidence>
<dbReference type="EMBL" id="JACRTJ010000018">
    <property type="protein sequence ID" value="MBC8599137.1"/>
    <property type="molecule type" value="Genomic_DNA"/>
</dbReference>
<dbReference type="InterPro" id="IPR050515">
    <property type="entry name" value="Beta-lactam/transpept"/>
</dbReference>
<dbReference type="SUPFAM" id="SSF56519">
    <property type="entry name" value="Penicillin binding protein dimerisation domain"/>
    <property type="match status" value="1"/>
</dbReference>
<evidence type="ECO:0000256" key="3">
    <source>
        <dbReference type="ARBA" id="ARBA00023136"/>
    </source>
</evidence>
<dbReference type="SUPFAM" id="SSF56601">
    <property type="entry name" value="beta-lactamase/transpeptidase-like"/>
    <property type="match status" value="1"/>
</dbReference>
<sequence>MKTSRNGSQNKHKKIFSRYMQEKLAVTVLVITLALFGLAVKLYMLVDEKNEEYTEIVLNQQSSYNSRTLPYRRGDIVDRNGTYLATSEKVYNLILDPNQINKDSANYLETTVTALVDVFGYDREEILSAINENPNSYYVKFRRQLSAEEKEAFEAKAKEVNKQYIDSRSRKRVQGVWFEDEYKRVYPYGSVACNVVGFSFDNGKQGSGGIEQFYNDQLIGTNGREYGYLDAESNMEKVIKSAENGNTIVSTIDTNIQKIVEKYIDEWMNGIGSKTAAVLVMNPNNGEILAMASNRRYDLNDPRNLGAMYTQEQIDAMTEEQKSEAWNQMWRNFCVSDSFEPGSPAKPLTVAAALEEGVIGPQETFVCDGAQEVGGHRIKCVSIYGHGVLSVEQTLMKSCNDAMMQIAARMGVERFARYQEIFGFGQKTGIDLPGEADTAGLIFHADNMGAADLACNSFGQTYNCTMVQMAAALSSVINGGSYYEPHVVKQILNDQGAVVKKVEPNLVRETVSQATSDFVRNAMFLTVDSEEGTGKAGRVAGYKIGGKTGTAQKLPRSANNYLLSFAGFAPADDPQVLTYVVIDTPNLPGKEQAHSTFATEVFQKIMTEVLPYMNIFPDTDVAGTEDESLAAQGEGITNQNQGGLEPGGEAGDGETQAEETEPMTDENGETIPETEPAGEEVVPYDDGLGLPDTVAGGGQTPGEAASETLSETPPAPGPENAPEGQGETEPQ</sequence>
<keyword evidence="8" id="KW-1185">Reference proteome</keyword>
<dbReference type="PANTHER" id="PTHR30627">
    <property type="entry name" value="PEPTIDOGLYCAN D,D-TRANSPEPTIDASE"/>
    <property type="match status" value="1"/>
</dbReference>
<comment type="similarity">
    <text evidence="2">Belongs to the transpeptidase family.</text>
</comment>
<evidence type="ECO:0000313" key="8">
    <source>
        <dbReference type="Proteomes" id="UP000647491"/>
    </source>
</evidence>
<comment type="caution">
    <text evidence="7">The sequence shown here is derived from an EMBL/GenBank/DDBJ whole genome shotgun (WGS) entry which is preliminary data.</text>
</comment>
<feature type="domain" description="Penicillin-binding protein transpeptidase" evidence="5">
    <location>
        <begin position="277"/>
        <end position="606"/>
    </location>
</feature>
<gene>
    <name evidence="7" type="ORF">H8708_07835</name>
</gene>
<reference evidence="7 8" key="1">
    <citation type="submission" date="2020-08" db="EMBL/GenBank/DDBJ databases">
        <title>Genome public.</title>
        <authorList>
            <person name="Liu C."/>
            <person name="Sun Q."/>
        </authorList>
    </citation>
    <scope>NUCLEOTIDE SEQUENCE [LARGE SCALE GENOMIC DNA]</scope>
    <source>
        <strain evidence="7 8">BX10</strain>
    </source>
</reference>
<evidence type="ECO:0000259" key="6">
    <source>
        <dbReference type="Pfam" id="PF03717"/>
    </source>
</evidence>
<evidence type="ECO:0000313" key="7">
    <source>
        <dbReference type="EMBL" id="MBC8599137.1"/>
    </source>
</evidence>
<name>A0ABR7NSP0_9FIRM</name>
<feature type="compositionally biased region" description="Acidic residues" evidence="4">
    <location>
        <begin position="651"/>
        <end position="668"/>
    </location>
</feature>
<accession>A0ABR7NSP0</accession>
<dbReference type="Pfam" id="PF00905">
    <property type="entry name" value="Transpeptidase"/>
    <property type="match status" value="1"/>
</dbReference>
<dbReference type="InterPro" id="IPR012338">
    <property type="entry name" value="Beta-lactam/transpept-like"/>
</dbReference>
<dbReference type="InterPro" id="IPR005311">
    <property type="entry name" value="PBP_dimer"/>
</dbReference>
<feature type="region of interest" description="Disordered" evidence="4">
    <location>
        <begin position="634"/>
        <end position="731"/>
    </location>
</feature>
<dbReference type="Gene3D" id="3.90.1310.10">
    <property type="entry name" value="Penicillin-binding protein 2a (Domain 2)"/>
    <property type="match status" value="1"/>
</dbReference>
<evidence type="ECO:0000256" key="4">
    <source>
        <dbReference type="SAM" id="MobiDB-lite"/>
    </source>
</evidence>
<dbReference type="Gene3D" id="3.40.710.10">
    <property type="entry name" value="DD-peptidase/beta-lactamase superfamily"/>
    <property type="match status" value="1"/>
</dbReference>
<dbReference type="PANTHER" id="PTHR30627:SF1">
    <property type="entry name" value="PEPTIDOGLYCAN D,D-TRANSPEPTIDASE FTSI"/>
    <property type="match status" value="1"/>
</dbReference>
<protein>
    <submittedName>
        <fullName evidence="7">Penicillin-binding protein 2</fullName>
    </submittedName>
</protein>
<feature type="domain" description="Penicillin-binding protein dimerisation" evidence="6">
    <location>
        <begin position="72"/>
        <end position="197"/>
    </location>
</feature>
<evidence type="ECO:0000256" key="2">
    <source>
        <dbReference type="ARBA" id="ARBA00007171"/>
    </source>
</evidence>
<dbReference type="Proteomes" id="UP000647491">
    <property type="component" value="Unassembled WGS sequence"/>
</dbReference>
<organism evidence="7 8">
    <name type="scientific">Enterocloster hominis</name>
    <name type="common">ex Liu et al. 2021</name>
    <dbReference type="NCBI Taxonomy" id="2763663"/>
    <lineage>
        <taxon>Bacteria</taxon>
        <taxon>Bacillati</taxon>
        <taxon>Bacillota</taxon>
        <taxon>Clostridia</taxon>
        <taxon>Lachnospirales</taxon>
        <taxon>Lachnospiraceae</taxon>
        <taxon>Enterocloster</taxon>
    </lineage>
</organism>
<feature type="compositionally biased region" description="Low complexity" evidence="4">
    <location>
        <begin position="720"/>
        <end position="731"/>
    </location>
</feature>
<keyword evidence="3" id="KW-0472">Membrane</keyword>
<proteinExistence type="inferred from homology"/>